<name>A0A165L2U4_PELLU</name>
<dbReference type="RefSeq" id="WP_303682468.1">
    <property type="nucleotide sequence ID" value="NZ_LVWG01000036.1"/>
</dbReference>
<dbReference type="PANTHER" id="PTHR13420:SF7">
    <property type="entry name" value="UPF0235 PROTEIN C15ORF40"/>
    <property type="match status" value="1"/>
</dbReference>
<proteinExistence type="inferred from homology"/>
<dbReference type="SMART" id="SM01152">
    <property type="entry name" value="DUF167"/>
    <property type="match status" value="1"/>
</dbReference>
<dbReference type="InterPro" id="IPR036591">
    <property type="entry name" value="YggU-like_sf"/>
</dbReference>
<dbReference type="SUPFAM" id="SSF69786">
    <property type="entry name" value="YggU-like"/>
    <property type="match status" value="1"/>
</dbReference>
<reference evidence="3 4" key="1">
    <citation type="submission" date="2016-03" db="EMBL/GenBank/DDBJ databases">
        <title>Speciation and ecological success in dimly lit waters: horizontal gene transfer in a green sulfur bacteria bloom unveiled by metagenomic assembly.</title>
        <authorList>
            <person name="Llorens-Mares T."/>
            <person name="Liu Z."/>
            <person name="Allen L.Z."/>
            <person name="Rusch D.B."/>
            <person name="Craig M.T."/>
            <person name="Dupont C.L."/>
            <person name="Bryant D.A."/>
            <person name="Casamayor E.O."/>
        </authorList>
    </citation>
    <scope>NUCLEOTIDE SEQUENCE [LARGE SCALE GENOMIC DNA]</scope>
    <source>
        <strain evidence="3">CIII</strain>
    </source>
</reference>
<comment type="caution">
    <text evidence="3">The sequence shown here is derived from an EMBL/GenBank/DDBJ whole genome shotgun (WGS) entry which is preliminary data.</text>
</comment>
<protein>
    <recommendedName>
        <fullName evidence="2">UPF0235 protein A3K90_01895</fullName>
    </recommendedName>
</protein>
<dbReference type="Proteomes" id="UP000076481">
    <property type="component" value="Unassembled WGS sequence"/>
</dbReference>
<evidence type="ECO:0000256" key="2">
    <source>
        <dbReference type="HAMAP-Rule" id="MF_00634"/>
    </source>
</evidence>
<dbReference type="AlphaFoldDB" id="A0A165L2U4"/>
<dbReference type="NCBIfam" id="TIGR00251">
    <property type="entry name" value="DUF167 family protein"/>
    <property type="match status" value="1"/>
</dbReference>
<evidence type="ECO:0000313" key="3">
    <source>
        <dbReference type="EMBL" id="KZK73506.1"/>
    </source>
</evidence>
<comment type="similarity">
    <text evidence="1 2">Belongs to the UPF0235 family.</text>
</comment>
<dbReference type="Gene3D" id="3.30.1200.10">
    <property type="entry name" value="YggU-like"/>
    <property type="match status" value="1"/>
</dbReference>
<gene>
    <name evidence="3" type="ORF">A3K90_01895</name>
</gene>
<evidence type="ECO:0000313" key="4">
    <source>
        <dbReference type="Proteomes" id="UP000076481"/>
    </source>
</evidence>
<dbReference type="PANTHER" id="PTHR13420">
    <property type="entry name" value="UPF0235 PROTEIN C15ORF40"/>
    <property type="match status" value="1"/>
</dbReference>
<dbReference type="InterPro" id="IPR003746">
    <property type="entry name" value="DUF167"/>
</dbReference>
<evidence type="ECO:0000256" key="1">
    <source>
        <dbReference type="ARBA" id="ARBA00010364"/>
    </source>
</evidence>
<dbReference type="HAMAP" id="MF_00634">
    <property type="entry name" value="UPF0235"/>
    <property type="match status" value="1"/>
</dbReference>
<accession>A0A165L2U4</accession>
<dbReference type="GO" id="GO:0005737">
    <property type="term" value="C:cytoplasm"/>
    <property type="evidence" value="ECO:0007669"/>
    <property type="project" value="TreeGrafter"/>
</dbReference>
<organism evidence="3 4">
    <name type="scientific">Pelodictyon luteolum</name>
    <dbReference type="NCBI Taxonomy" id="1100"/>
    <lineage>
        <taxon>Bacteria</taxon>
        <taxon>Pseudomonadati</taxon>
        <taxon>Chlorobiota</taxon>
        <taxon>Chlorobiia</taxon>
        <taxon>Chlorobiales</taxon>
        <taxon>Chlorobiaceae</taxon>
        <taxon>Chlorobium/Pelodictyon group</taxon>
        <taxon>Pelodictyon</taxon>
    </lineage>
</organism>
<sequence length="101" mass="10811">MVEFHEKKGNAVFGVRVQPRSSKTAVSGPYGNALKVTLKAAPVDDAANRECCRLFSKLFSIPDCRVSIVSGATSRTKSVMLEGLSAEEARSILRNSSIPGL</sequence>
<dbReference type="Pfam" id="PF02594">
    <property type="entry name" value="DUF167"/>
    <property type="match status" value="1"/>
</dbReference>
<dbReference type="EMBL" id="LVWG01000036">
    <property type="protein sequence ID" value="KZK73506.1"/>
    <property type="molecule type" value="Genomic_DNA"/>
</dbReference>